<dbReference type="PROSITE" id="PS00108">
    <property type="entry name" value="PROTEIN_KINASE_ST"/>
    <property type="match status" value="1"/>
</dbReference>
<evidence type="ECO:0000313" key="2">
    <source>
        <dbReference type="EnsemblMetazoa" id="XP_008214222"/>
    </source>
</evidence>
<dbReference type="AlphaFoldDB" id="A0A7M7LRV7"/>
<dbReference type="PANTHER" id="PTHR24362:SF309">
    <property type="entry name" value="PROTEIN KINASE DOMAIN-CONTAINING PROTEIN"/>
    <property type="match status" value="1"/>
</dbReference>
<proteinExistence type="predicted"/>
<dbReference type="PROSITE" id="PS50011">
    <property type="entry name" value="PROTEIN_KINASE_DOM"/>
    <property type="match status" value="1"/>
</dbReference>
<dbReference type="SUPFAM" id="SSF56112">
    <property type="entry name" value="Protein kinase-like (PK-like)"/>
    <property type="match status" value="1"/>
</dbReference>
<evidence type="ECO:0000259" key="1">
    <source>
        <dbReference type="PROSITE" id="PS50011"/>
    </source>
</evidence>
<dbReference type="GO" id="GO:0004672">
    <property type="term" value="F:protein kinase activity"/>
    <property type="evidence" value="ECO:0007669"/>
    <property type="project" value="InterPro"/>
</dbReference>
<evidence type="ECO:0000313" key="3">
    <source>
        <dbReference type="Proteomes" id="UP000002358"/>
    </source>
</evidence>
<dbReference type="SMART" id="SM00220">
    <property type="entry name" value="S_TKc"/>
    <property type="match status" value="1"/>
</dbReference>
<dbReference type="EnsemblMetazoa" id="XM_008216000">
    <property type="protein sequence ID" value="XP_008214222"/>
    <property type="gene ID" value="LOC103317602"/>
</dbReference>
<dbReference type="Gene3D" id="1.10.510.10">
    <property type="entry name" value="Transferase(Phosphotransferase) domain 1"/>
    <property type="match status" value="1"/>
</dbReference>
<feature type="domain" description="Protein kinase" evidence="1">
    <location>
        <begin position="1"/>
        <end position="196"/>
    </location>
</feature>
<dbReference type="OrthoDB" id="7700243at2759"/>
<protein>
    <recommendedName>
        <fullName evidence="1">Protein kinase domain-containing protein</fullName>
    </recommendedName>
</protein>
<dbReference type="PANTHER" id="PTHR24362">
    <property type="entry name" value="SERINE/THREONINE-PROTEIN KINASE NEK"/>
    <property type="match status" value="1"/>
</dbReference>
<dbReference type="RefSeq" id="XP_008214222.1">
    <property type="nucleotide sequence ID" value="XM_008216000.1"/>
</dbReference>
<dbReference type="InParanoid" id="A0A7M7LRV7"/>
<dbReference type="InterPro" id="IPR011009">
    <property type="entry name" value="Kinase-like_dom_sf"/>
</dbReference>
<name>A0A7M7LRV7_NASVI</name>
<dbReference type="GO" id="GO:0005524">
    <property type="term" value="F:ATP binding"/>
    <property type="evidence" value="ECO:0007669"/>
    <property type="project" value="InterPro"/>
</dbReference>
<dbReference type="Proteomes" id="UP000002358">
    <property type="component" value="Chromosome 4"/>
</dbReference>
<dbReference type="Pfam" id="PF00069">
    <property type="entry name" value="Pkinase"/>
    <property type="match status" value="1"/>
</dbReference>
<dbReference type="InterPro" id="IPR008271">
    <property type="entry name" value="Ser/Thr_kinase_AS"/>
</dbReference>
<dbReference type="KEGG" id="nvi:103317602"/>
<dbReference type="InterPro" id="IPR000719">
    <property type="entry name" value="Prot_kinase_dom"/>
</dbReference>
<organism evidence="2 3">
    <name type="scientific">Nasonia vitripennis</name>
    <name type="common">Parasitic wasp</name>
    <dbReference type="NCBI Taxonomy" id="7425"/>
    <lineage>
        <taxon>Eukaryota</taxon>
        <taxon>Metazoa</taxon>
        <taxon>Ecdysozoa</taxon>
        <taxon>Arthropoda</taxon>
        <taxon>Hexapoda</taxon>
        <taxon>Insecta</taxon>
        <taxon>Pterygota</taxon>
        <taxon>Neoptera</taxon>
        <taxon>Endopterygota</taxon>
        <taxon>Hymenoptera</taxon>
        <taxon>Apocrita</taxon>
        <taxon>Proctotrupomorpha</taxon>
        <taxon>Chalcidoidea</taxon>
        <taxon>Pteromalidae</taxon>
        <taxon>Pteromalinae</taxon>
        <taxon>Nasonia</taxon>
    </lineage>
</organism>
<keyword evidence="3" id="KW-1185">Reference proteome</keyword>
<accession>A0A7M7LRV7</accession>
<sequence length="196" mass="22521">MDKIRHPNIISIMAYAKDFSYCYIIMELCNSHKIRKVVFNKNVASRFALSDLNRYHIAEQICIAVAFLHKLEPQIVHKDLKQENILIDNYLTVTLCDLGTSRFKTMPSSLLTTGGCRPKRTVLYMSPEILLDNKSDTPASDVWALGGVIKELFTKKLISPSAYEDEIENYLKLKQKPDLANVPLYLNDILNRCFNY</sequence>
<dbReference type="GeneID" id="103317602"/>
<dbReference type="SMR" id="A0A7M7LRV7"/>
<reference evidence="2" key="1">
    <citation type="submission" date="2021-01" db="UniProtKB">
        <authorList>
            <consortium name="EnsemblMetazoa"/>
        </authorList>
    </citation>
    <scope>IDENTIFICATION</scope>
</reference>